<dbReference type="PROSITE" id="PS51186">
    <property type="entry name" value="GNAT"/>
    <property type="match status" value="1"/>
</dbReference>
<comment type="caution">
    <text evidence="4">The sequence shown here is derived from an EMBL/GenBank/DDBJ whole genome shotgun (WGS) entry which is preliminary data.</text>
</comment>
<feature type="domain" description="N-acetyltransferase" evidence="3">
    <location>
        <begin position="3"/>
        <end position="159"/>
    </location>
</feature>
<dbReference type="Gene3D" id="3.40.630.30">
    <property type="match status" value="1"/>
</dbReference>
<dbReference type="Pfam" id="PF00583">
    <property type="entry name" value="Acetyltransf_1"/>
    <property type="match status" value="1"/>
</dbReference>
<dbReference type="Proteomes" id="UP001596135">
    <property type="component" value="Unassembled WGS sequence"/>
</dbReference>
<dbReference type="InterPro" id="IPR016181">
    <property type="entry name" value="Acyl_CoA_acyltransferase"/>
</dbReference>
<evidence type="ECO:0000313" key="4">
    <source>
        <dbReference type="EMBL" id="MFC6042256.1"/>
    </source>
</evidence>
<sequence length="159" mass="17711">MPPALRLATPADAAACAVMHAECWREAYGPYADPALLAERLADTEGWLAAWTRHLTEGPPRVLAEHDGEIVGFSVVGPGRHPGDATQELYAIYTRQAWWGTGLGQELWDAVRPDEPCSLWVLEDNERAQGFYRRNGFVADGARDFYDGLGTWEIRMVRP</sequence>
<proteinExistence type="predicted"/>
<dbReference type="EC" id="2.3.-.-" evidence="4"/>
<evidence type="ECO:0000313" key="5">
    <source>
        <dbReference type="Proteomes" id="UP001596135"/>
    </source>
</evidence>
<keyword evidence="5" id="KW-1185">Reference proteome</keyword>
<evidence type="ECO:0000259" key="3">
    <source>
        <dbReference type="PROSITE" id="PS51186"/>
    </source>
</evidence>
<protein>
    <submittedName>
        <fullName evidence="4">GNAT family N-acetyltransferase</fullName>
        <ecNumber evidence="4">2.3.-.-</ecNumber>
    </submittedName>
</protein>
<dbReference type="GO" id="GO:0016746">
    <property type="term" value="F:acyltransferase activity"/>
    <property type="evidence" value="ECO:0007669"/>
    <property type="project" value="UniProtKB-KW"/>
</dbReference>
<gene>
    <name evidence="4" type="ORF">ACFPYL_04185</name>
</gene>
<evidence type="ECO:0000256" key="1">
    <source>
        <dbReference type="ARBA" id="ARBA00022679"/>
    </source>
</evidence>
<accession>A0ABW1LE77</accession>
<keyword evidence="1 4" id="KW-0808">Transferase</keyword>
<dbReference type="InterPro" id="IPR050832">
    <property type="entry name" value="Bact_Acetyltransf"/>
</dbReference>
<organism evidence="4 5">
    <name type="scientific">Nocardioides hankookensis</name>
    <dbReference type="NCBI Taxonomy" id="443157"/>
    <lineage>
        <taxon>Bacteria</taxon>
        <taxon>Bacillati</taxon>
        <taxon>Actinomycetota</taxon>
        <taxon>Actinomycetes</taxon>
        <taxon>Propionibacteriales</taxon>
        <taxon>Nocardioidaceae</taxon>
        <taxon>Nocardioides</taxon>
    </lineage>
</organism>
<dbReference type="CDD" id="cd04301">
    <property type="entry name" value="NAT_SF"/>
    <property type="match status" value="1"/>
</dbReference>
<keyword evidence="2 4" id="KW-0012">Acyltransferase</keyword>
<dbReference type="EMBL" id="JBHSRJ010000002">
    <property type="protein sequence ID" value="MFC6042256.1"/>
    <property type="molecule type" value="Genomic_DNA"/>
</dbReference>
<dbReference type="SUPFAM" id="SSF55729">
    <property type="entry name" value="Acyl-CoA N-acyltransferases (Nat)"/>
    <property type="match status" value="1"/>
</dbReference>
<dbReference type="InterPro" id="IPR000182">
    <property type="entry name" value="GNAT_dom"/>
</dbReference>
<dbReference type="PANTHER" id="PTHR43877">
    <property type="entry name" value="AMINOALKYLPHOSPHONATE N-ACETYLTRANSFERASE-RELATED-RELATED"/>
    <property type="match status" value="1"/>
</dbReference>
<dbReference type="RefSeq" id="WP_379150644.1">
    <property type="nucleotide sequence ID" value="NZ_JBHSRJ010000002.1"/>
</dbReference>
<name>A0ABW1LE77_9ACTN</name>
<evidence type="ECO:0000256" key="2">
    <source>
        <dbReference type="ARBA" id="ARBA00023315"/>
    </source>
</evidence>
<reference evidence="5" key="1">
    <citation type="journal article" date="2019" name="Int. J. Syst. Evol. Microbiol.">
        <title>The Global Catalogue of Microorganisms (GCM) 10K type strain sequencing project: providing services to taxonomists for standard genome sequencing and annotation.</title>
        <authorList>
            <consortium name="The Broad Institute Genomics Platform"/>
            <consortium name="The Broad Institute Genome Sequencing Center for Infectious Disease"/>
            <person name="Wu L."/>
            <person name="Ma J."/>
        </authorList>
    </citation>
    <scope>NUCLEOTIDE SEQUENCE [LARGE SCALE GENOMIC DNA]</scope>
    <source>
        <strain evidence="5">CCUG 54522</strain>
    </source>
</reference>